<evidence type="ECO:0000313" key="6">
    <source>
        <dbReference type="EMBL" id="KAG6448439.1"/>
    </source>
</evidence>
<keyword evidence="3" id="KW-1133">Transmembrane helix</keyword>
<dbReference type="InterPro" id="IPR045851">
    <property type="entry name" value="AMP-bd_C_sf"/>
</dbReference>
<comment type="caution">
    <text evidence="6">The sequence shown here is derived from an EMBL/GenBank/DDBJ whole genome shotgun (WGS) entry which is preliminary data.</text>
</comment>
<protein>
    <recommendedName>
        <fullName evidence="8">Luciferin 4-monooxygenase</fullName>
    </recommendedName>
</protein>
<comment type="subcellular location">
    <subcellularLocation>
        <location evidence="1">Peroxisome</location>
    </subcellularLocation>
</comment>
<dbReference type="GO" id="GO:0004467">
    <property type="term" value="F:long-chain fatty acid-CoA ligase activity"/>
    <property type="evidence" value="ECO:0007669"/>
    <property type="project" value="TreeGrafter"/>
</dbReference>
<dbReference type="InterPro" id="IPR000873">
    <property type="entry name" value="AMP-dep_synth/lig_dom"/>
</dbReference>
<evidence type="ECO:0000256" key="3">
    <source>
        <dbReference type="SAM" id="Phobius"/>
    </source>
</evidence>
<dbReference type="GO" id="GO:0005777">
    <property type="term" value="C:peroxisome"/>
    <property type="evidence" value="ECO:0007669"/>
    <property type="project" value="UniProtKB-SubCell"/>
</dbReference>
<keyword evidence="3" id="KW-0812">Transmembrane</keyword>
<evidence type="ECO:0000259" key="4">
    <source>
        <dbReference type="Pfam" id="PF00501"/>
    </source>
</evidence>
<dbReference type="Pfam" id="PF13193">
    <property type="entry name" value="AMP-binding_C"/>
    <property type="match status" value="1"/>
</dbReference>
<dbReference type="Gene3D" id="3.30.300.30">
    <property type="match status" value="1"/>
</dbReference>
<dbReference type="EMBL" id="JH668357">
    <property type="protein sequence ID" value="KAG6448440.1"/>
    <property type="molecule type" value="Genomic_DNA"/>
</dbReference>
<proteinExistence type="predicted"/>
<evidence type="ECO:0000256" key="1">
    <source>
        <dbReference type="ARBA" id="ARBA00004275"/>
    </source>
</evidence>
<dbReference type="PANTHER" id="PTHR24096:SF353">
    <property type="entry name" value="GH16244P-RELATED"/>
    <property type="match status" value="1"/>
</dbReference>
<dbReference type="InterPro" id="IPR020845">
    <property type="entry name" value="AMP-binding_CS"/>
</dbReference>
<evidence type="ECO:0000313" key="7">
    <source>
        <dbReference type="Proteomes" id="UP000791440"/>
    </source>
</evidence>
<dbReference type="PROSITE" id="PS00455">
    <property type="entry name" value="AMP_BINDING"/>
    <property type="match status" value="1"/>
</dbReference>
<feature type="domain" description="AMP-dependent synthetase/ligase" evidence="4">
    <location>
        <begin position="50"/>
        <end position="406"/>
    </location>
</feature>
<keyword evidence="3" id="KW-0472">Membrane</keyword>
<accession>A0A921YZA8</accession>
<gene>
    <name evidence="6" type="ORF">O3G_MSEX005489</name>
</gene>
<evidence type="ECO:0000256" key="2">
    <source>
        <dbReference type="ARBA" id="ARBA00023140"/>
    </source>
</evidence>
<dbReference type="Pfam" id="PF00501">
    <property type="entry name" value="AMP-binding"/>
    <property type="match status" value="1"/>
</dbReference>
<dbReference type="InterPro" id="IPR042099">
    <property type="entry name" value="ANL_N_sf"/>
</dbReference>
<dbReference type="Proteomes" id="UP000791440">
    <property type="component" value="Unassembled WGS sequence"/>
</dbReference>
<organism evidence="6 7">
    <name type="scientific">Manduca sexta</name>
    <name type="common">Tobacco hawkmoth</name>
    <name type="synonym">Tobacco hornworm</name>
    <dbReference type="NCBI Taxonomy" id="7130"/>
    <lineage>
        <taxon>Eukaryota</taxon>
        <taxon>Metazoa</taxon>
        <taxon>Ecdysozoa</taxon>
        <taxon>Arthropoda</taxon>
        <taxon>Hexapoda</taxon>
        <taxon>Insecta</taxon>
        <taxon>Pterygota</taxon>
        <taxon>Neoptera</taxon>
        <taxon>Endopterygota</taxon>
        <taxon>Lepidoptera</taxon>
        <taxon>Glossata</taxon>
        <taxon>Ditrysia</taxon>
        <taxon>Bombycoidea</taxon>
        <taxon>Sphingidae</taxon>
        <taxon>Sphinginae</taxon>
        <taxon>Sphingini</taxon>
        <taxon>Manduca</taxon>
    </lineage>
</organism>
<keyword evidence="7" id="KW-1185">Reference proteome</keyword>
<dbReference type="Gene3D" id="3.40.50.12780">
    <property type="entry name" value="N-terminal domain of ligase-like"/>
    <property type="match status" value="1"/>
</dbReference>
<dbReference type="OrthoDB" id="6614653at2759"/>
<evidence type="ECO:0008006" key="8">
    <source>
        <dbReference type="Google" id="ProtNLM"/>
    </source>
</evidence>
<feature type="transmembrane region" description="Helical" evidence="3">
    <location>
        <begin position="105"/>
        <end position="121"/>
    </location>
</feature>
<evidence type="ECO:0000259" key="5">
    <source>
        <dbReference type="Pfam" id="PF13193"/>
    </source>
</evidence>
<dbReference type="EMBL" id="JH668357">
    <property type="protein sequence ID" value="KAG6448439.1"/>
    <property type="molecule type" value="Genomic_DNA"/>
</dbReference>
<dbReference type="AlphaFoldDB" id="A0A921YZA8"/>
<dbReference type="PANTHER" id="PTHR24096">
    <property type="entry name" value="LONG-CHAIN-FATTY-ACID--COA LIGASE"/>
    <property type="match status" value="1"/>
</dbReference>
<reference evidence="6" key="2">
    <citation type="submission" date="2020-12" db="EMBL/GenBank/DDBJ databases">
        <authorList>
            <person name="Kanost M."/>
        </authorList>
    </citation>
    <scope>NUCLEOTIDE SEQUENCE</scope>
</reference>
<sequence>MSHTVVRGQPTAAQLYLDKILKEILLAKGIKDNFTERDKLTIAEIIFHCLKKNPKDVCMINGATGEKFTNEYILKRAVVLARTMIAKGLRGKTVMLMMRNHQRTVAMYWAVIFAGVVPFMMDPNTTVYEISSSLKLIEPHYVFCDLELHGSVTEANKLVLEVNTNVVIADEDQYLEEFTDGFTDDYLGFQVAESSPDGTVMLLPTSGSTGMPKAALMSNKGLVAQLVAPWSYHTRIPKPTELAMVLTTIQWMTFTLSAAGCAALQVPLLISPKKSSVEHALEMLEKYRPSWTFFGPAFGKVLIEAARPDQLSSLRTVVLLGAPATPDVIKSFQTKLPKQARLCDGYGTTETQGFIAMPDRDAPVDSNGPVFNFMHYKVINDDGVELGPGNSGEVYIKGECVIKGYYKNDESYKESFVDGWYKTGDWFHLDKTERLSYIERRKFSFKFMGSQVSPEEIEAVIGTVPGVQESIVCATDNGPAAVVAIDPKYTVHREHIHKAVDSTLSDHKRLRGGIAFVDAVPHTHTGKKHRGECKKLIQRLIETGECVF</sequence>
<dbReference type="GO" id="GO:0046949">
    <property type="term" value="P:fatty-acyl-CoA biosynthetic process"/>
    <property type="evidence" value="ECO:0007669"/>
    <property type="project" value="TreeGrafter"/>
</dbReference>
<keyword evidence="2" id="KW-0576">Peroxisome</keyword>
<name>A0A921YZA8_MANSE</name>
<dbReference type="InterPro" id="IPR025110">
    <property type="entry name" value="AMP-bd_C"/>
</dbReference>
<dbReference type="SUPFAM" id="SSF56801">
    <property type="entry name" value="Acetyl-CoA synthetase-like"/>
    <property type="match status" value="1"/>
</dbReference>
<reference evidence="6" key="1">
    <citation type="journal article" date="2016" name="Insect Biochem. Mol. Biol.">
        <title>Multifaceted biological insights from a draft genome sequence of the tobacco hornworm moth, Manduca sexta.</title>
        <authorList>
            <person name="Kanost M.R."/>
            <person name="Arrese E.L."/>
            <person name="Cao X."/>
            <person name="Chen Y.R."/>
            <person name="Chellapilla S."/>
            <person name="Goldsmith M.R."/>
            <person name="Grosse-Wilde E."/>
            <person name="Heckel D.G."/>
            <person name="Herndon N."/>
            <person name="Jiang H."/>
            <person name="Papanicolaou A."/>
            <person name="Qu J."/>
            <person name="Soulages J.L."/>
            <person name="Vogel H."/>
            <person name="Walters J."/>
            <person name="Waterhouse R.M."/>
            <person name="Ahn S.J."/>
            <person name="Almeida F.C."/>
            <person name="An C."/>
            <person name="Aqrawi P."/>
            <person name="Bretschneider A."/>
            <person name="Bryant W.B."/>
            <person name="Bucks S."/>
            <person name="Chao H."/>
            <person name="Chevignon G."/>
            <person name="Christen J.M."/>
            <person name="Clarke D.F."/>
            <person name="Dittmer N.T."/>
            <person name="Ferguson L.C.F."/>
            <person name="Garavelou S."/>
            <person name="Gordon K.H.J."/>
            <person name="Gunaratna R.T."/>
            <person name="Han Y."/>
            <person name="Hauser F."/>
            <person name="He Y."/>
            <person name="Heidel-Fischer H."/>
            <person name="Hirsh A."/>
            <person name="Hu Y."/>
            <person name="Jiang H."/>
            <person name="Kalra D."/>
            <person name="Klinner C."/>
            <person name="Konig C."/>
            <person name="Kovar C."/>
            <person name="Kroll A.R."/>
            <person name="Kuwar S.S."/>
            <person name="Lee S.L."/>
            <person name="Lehman R."/>
            <person name="Li K."/>
            <person name="Li Z."/>
            <person name="Liang H."/>
            <person name="Lovelace S."/>
            <person name="Lu Z."/>
            <person name="Mansfield J.H."/>
            <person name="McCulloch K.J."/>
            <person name="Mathew T."/>
            <person name="Morton B."/>
            <person name="Muzny D.M."/>
            <person name="Neunemann D."/>
            <person name="Ongeri F."/>
            <person name="Pauchet Y."/>
            <person name="Pu L.L."/>
            <person name="Pyrousis I."/>
            <person name="Rao X.J."/>
            <person name="Redding A."/>
            <person name="Roesel C."/>
            <person name="Sanchez-Gracia A."/>
            <person name="Schaack S."/>
            <person name="Shukla A."/>
            <person name="Tetreau G."/>
            <person name="Wang Y."/>
            <person name="Xiong G.H."/>
            <person name="Traut W."/>
            <person name="Walsh T.K."/>
            <person name="Worley K.C."/>
            <person name="Wu D."/>
            <person name="Wu W."/>
            <person name="Wu Y.Q."/>
            <person name="Zhang X."/>
            <person name="Zou Z."/>
            <person name="Zucker H."/>
            <person name="Briscoe A.D."/>
            <person name="Burmester T."/>
            <person name="Clem R.J."/>
            <person name="Feyereisen R."/>
            <person name="Grimmelikhuijzen C.J.P."/>
            <person name="Hamodrakas S.J."/>
            <person name="Hansson B.S."/>
            <person name="Huguet E."/>
            <person name="Jermiin L.S."/>
            <person name="Lan Q."/>
            <person name="Lehman H.K."/>
            <person name="Lorenzen M."/>
            <person name="Merzendorfer H."/>
            <person name="Michalopoulos I."/>
            <person name="Morton D.B."/>
            <person name="Muthukrishnan S."/>
            <person name="Oakeshott J.G."/>
            <person name="Palmer W."/>
            <person name="Park Y."/>
            <person name="Passarelli A.L."/>
            <person name="Rozas J."/>
            <person name="Schwartz L.M."/>
            <person name="Smith W."/>
            <person name="Southgate A."/>
            <person name="Vilcinskas A."/>
            <person name="Vogt R."/>
            <person name="Wang P."/>
            <person name="Werren J."/>
            <person name="Yu X.Q."/>
            <person name="Zhou J.J."/>
            <person name="Brown S.J."/>
            <person name="Scherer S.E."/>
            <person name="Richards S."/>
            <person name="Blissard G.W."/>
        </authorList>
    </citation>
    <scope>NUCLEOTIDE SEQUENCE</scope>
</reference>
<feature type="domain" description="AMP-binding enzyme C-terminal" evidence="5">
    <location>
        <begin position="456"/>
        <end position="527"/>
    </location>
</feature>